<dbReference type="PROSITE" id="PS00122">
    <property type="entry name" value="CARBOXYLESTERASE_B_1"/>
    <property type="match status" value="1"/>
</dbReference>
<dbReference type="EMBL" id="JAPEVB010000002">
    <property type="protein sequence ID" value="KAJ4394900.1"/>
    <property type="molecule type" value="Genomic_DNA"/>
</dbReference>
<dbReference type="GO" id="GO:0016787">
    <property type="term" value="F:hydrolase activity"/>
    <property type="evidence" value="ECO:0007669"/>
    <property type="project" value="UniProtKB-KW"/>
</dbReference>
<evidence type="ECO:0000259" key="4">
    <source>
        <dbReference type="Pfam" id="PF00135"/>
    </source>
</evidence>
<dbReference type="InterPro" id="IPR050309">
    <property type="entry name" value="Type-B_Carboxylest/Lipase"/>
</dbReference>
<organism evidence="5 6">
    <name type="scientific">Gnomoniopsis smithogilvyi</name>
    <dbReference type="NCBI Taxonomy" id="1191159"/>
    <lineage>
        <taxon>Eukaryota</taxon>
        <taxon>Fungi</taxon>
        <taxon>Dikarya</taxon>
        <taxon>Ascomycota</taxon>
        <taxon>Pezizomycotina</taxon>
        <taxon>Sordariomycetes</taxon>
        <taxon>Sordariomycetidae</taxon>
        <taxon>Diaporthales</taxon>
        <taxon>Gnomoniaceae</taxon>
        <taxon>Gnomoniopsis</taxon>
    </lineage>
</organism>
<evidence type="ECO:0000313" key="6">
    <source>
        <dbReference type="Proteomes" id="UP001140453"/>
    </source>
</evidence>
<name>A0A9W9CZA6_9PEZI</name>
<keyword evidence="6" id="KW-1185">Reference proteome</keyword>
<evidence type="ECO:0000313" key="5">
    <source>
        <dbReference type="EMBL" id="KAJ4394900.1"/>
    </source>
</evidence>
<proteinExistence type="inferred from homology"/>
<dbReference type="Pfam" id="PF00135">
    <property type="entry name" value="COesterase"/>
    <property type="match status" value="1"/>
</dbReference>
<dbReference type="AlphaFoldDB" id="A0A9W9CZA6"/>
<evidence type="ECO:0000256" key="2">
    <source>
        <dbReference type="ARBA" id="ARBA00022801"/>
    </source>
</evidence>
<dbReference type="InterPro" id="IPR019819">
    <property type="entry name" value="Carboxylesterase_B_CS"/>
</dbReference>
<keyword evidence="3" id="KW-0732">Signal</keyword>
<feature type="signal peptide" evidence="3">
    <location>
        <begin position="1"/>
        <end position="20"/>
    </location>
</feature>
<sequence>MMFTTARVVALIAYATGCVAQSSSSTPTATTTTATFTTYTGTAESPVVSINQFGSIQGNRSSYINTTYNFKGIPFANSSQEYRWHHPGHVTKWYDLKETTSFGPACPQEGVDDYDEDCLTLNVWTPGNATFNDVYTGDDFTGTKPNANASAYPVYVWIYGGRFAGGAASDALYDGSGLAAKGVVVVSMNYRLGALGFLAHPELSANSTSGTSGNYGLVDQQASLHWVNENIANFGGDPSRITIGGQSAGAGSVIDHVYSTSLADDLFEQVIAESGVRYPRDPMTGSLAPSYRQLAEAEEQGADYLTNTLNVSTITEARALDVTAFLSSGQMSDTIFVGTVFENNTAYAEPPLFRPVLDGYVLPASYDTILQAGNFTNAKILTGNNKDESGASVSPGYTVATYTAAMEEIFGSVGLADEFFQLWAAGNTTDQANNASNTFFQDQSRTGTHLWANEYTAGCATATNCTVYNYYWTHAPPGQSKGAYHMSEINYAFNNLYATDSPWTAEDYAIADTLSDYWVNFISTGNPNGGNLTNWPANANGTAQAMVLGDSWGVEDVASSEEKITFIEDFFSNFAAW</sequence>
<feature type="chain" id="PRO_5041011625" description="Carboxylic ester hydrolase" evidence="3">
    <location>
        <begin position="21"/>
        <end position="577"/>
    </location>
</feature>
<dbReference type="SUPFAM" id="SSF53474">
    <property type="entry name" value="alpha/beta-Hydrolases"/>
    <property type="match status" value="1"/>
</dbReference>
<dbReference type="EC" id="3.1.1.-" evidence="3"/>
<comment type="caution">
    <text evidence="5">The sequence shown here is derived from an EMBL/GenBank/DDBJ whole genome shotgun (WGS) entry which is preliminary data.</text>
</comment>
<dbReference type="InterPro" id="IPR019826">
    <property type="entry name" value="Carboxylesterase_B_AS"/>
</dbReference>
<dbReference type="OrthoDB" id="408631at2759"/>
<dbReference type="InterPro" id="IPR029058">
    <property type="entry name" value="AB_hydrolase_fold"/>
</dbReference>
<evidence type="ECO:0000256" key="3">
    <source>
        <dbReference type="RuleBase" id="RU361235"/>
    </source>
</evidence>
<accession>A0A9W9CZA6</accession>
<gene>
    <name evidence="5" type="ORF">N0V93_004120</name>
</gene>
<evidence type="ECO:0000256" key="1">
    <source>
        <dbReference type="ARBA" id="ARBA00005964"/>
    </source>
</evidence>
<dbReference type="Proteomes" id="UP001140453">
    <property type="component" value="Unassembled WGS sequence"/>
</dbReference>
<feature type="domain" description="Carboxylesterase type B" evidence="4">
    <location>
        <begin position="45"/>
        <end position="545"/>
    </location>
</feature>
<comment type="similarity">
    <text evidence="1 3">Belongs to the type-B carboxylesterase/lipase family.</text>
</comment>
<dbReference type="InterPro" id="IPR002018">
    <property type="entry name" value="CarbesteraseB"/>
</dbReference>
<protein>
    <recommendedName>
        <fullName evidence="3">Carboxylic ester hydrolase</fullName>
        <ecNumber evidence="3">3.1.1.-</ecNumber>
    </recommendedName>
</protein>
<dbReference type="PANTHER" id="PTHR11559">
    <property type="entry name" value="CARBOXYLESTERASE"/>
    <property type="match status" value="1"/>
</dbReference>
<dbReference type="PROSITE" id="PS00941">
    <property type="entry name" value="CARBOXYLESTERASE_B_2"/>
    <property type="match status" value="1"/>
</dbReference>
<reference evidence="5" key="1">
    <citation type="submission" date="2022-10" db="EMBL/GenBank/DDBJ databases">
        <title>Tapping the CABI collections for fungal endophytes: first genome assemblies for Collariella, Neodidymelliopsis, Ascochyta clinopodiicola, Didymella pomorum, Didymosphaeria variabile, Neocosmospora piperis and Neocucurbitaria cava.</title>
        <authorList>
            <person name="Hill R."/>
        </authorList>
    </citation>
    <scope>NUCLEOTIDE SEQUENCE</scope>
    <source>
        <strain evidence="5">IMI 355082</strain>
    </source>
</reference>
<keyword evidence="2 3" id="KW-0378">Hydrolase</keyword>
<dbReference type="Gene3D" id="3.40.50.1820">
    <property type="entry name" value="alpha/beta hydrolase"/>
    <property type="match status" value="1"/>
</dbReference>